<dbReference type="SUPFAM" id="SSF49493">
    <property type="entry name" value="HSP40/DnaJ peptide-binding domain"/>
    <property type="match status" value="1"/>
</dbReference>
<feature type="domain" description="Chaperone DnaJ C-terminal" evidence="6">
    <location>
        <begin position="3"/>
        <end position="90"/>
    </location>
</feature>
<keyword evidence="3" id="KW-0863">Zinc-finger</keyword>
<feature type="compositionally biased region" description="Acidic residues" evidence="5">
    <location>
        <begin position="108"/>
        <end position="119"/>
    </location>
</feature>
<dbReference type="GO" id="GO:0008270">
    <property type="term" value="F:zinc ion binding"/>
    <property type="evidence" value="ECO:0007669"/>
    <property type="project" value="UniProtKB-KW"/>
</dbReference>
<dbReference type="FunFam" id="2.60.260.20:FF:000003">
    <property type="entry name" value="DnaJ subfamily A member 2"/>
    <property type="match status" value="1"/>
</dbReference>
<evidence type="ECO:0000256" key="3">
    <source>
        <dbReference type="ARBA" id="ARBA00022771"/>
    </source>
</evidence>
<evidence type="ECO:0000259" key="6">
    <source>
        <dbReference type="Pfam" id="PF01556"/>
    </source>
</evidence>
<feature type="region of interest" description="Disordered" evidence="5">
    <location>
        <begin position="93"/>
        <end position="159"/>
    </location>
</feature>
<feature type="non-terminal residue" evidence="7">
    <location>
        <position position="1"/>
    </location>
</feature>
<evidence type="ECO:0000313" key="7">
    <source>
        <dbReference type="EMBL" id="ETO18167.1"/>
    </source>
</evidence>
<dbReference type="Gene3D" id="2.60.260.20">
    <property type="entry name" value="Urease metallochaperone UreE, N-terminal domain"/>
    <property type="match status" value="1"/>
</dbReference>
<dbReference type="GO" id="GO:0030544">
    <property type="term" value="F:Hsp70 protein binding"/>
    <property type="evidence" value="ECO:0007669"/>
    <property type="project" value="InterPro"/>
</dbReference>
<organism evidence="7 8">
    <name type="scientific">Reticulomyxa filosa</name>
    <dbReference type="NCBI Taxonomy" id="46433"/>
    <lineage>
        <taxon>Eukaryota</taxon>
        <taxon>Sar</taxon>
        <taxon>Rhizaria</taxon>
        <taxon>Retaria</taxon>
        <taxon>Foraminifera</taxon>
        <taxon>Monothalamids</taxon>
        <taxon>Reticulomyxidae</taxon>
        <taxon>Reticulomyxa</taxon>
    </lineage>
</organism>
<keyword evidence="1" id="KW-0479">Metal-binding</keyword>
<dbReference type="AlphaFoldDB" id="X6MXF8"/>
<dbReference type="PANTHER" id="PTHR43888">
    <property type="entry name" value="DNAJ-LIKE-2, ISOFORM A-RELATED"/>
    <property type="match status" value="1"/>
</dbReference>
<keyword evidence="2" id="KW-0677">Repeat</keyword>
<protein>
    <recommendedName>
        <fullName evidence="6">Chaperone DnaJ C-terminal domain-containing protein</fullName>
    </recommendedName>
</protein>
<dbReference type="GO" id="GO:0051082">
    <property type="term" value="F:unfolded protein binding"/>
    <property type="evidence" value="ECO:0007669"/>
    <property type="project" value="InterPro"/>
</dbReference>
<dbReference type="GO" id="GO:0006457">
    <property type="term" value="P:protein folding"/>
    <property type="evidence" value="ECO:0007669"/>
    <property type="project" value="InterPro"/>
</dbReference>
<reference evidence="7 8" key="1">
    <citation type="journal article" date="2013" name="Curr. Biol.">
        <title>The Genome of the Foraminiferan Reticulomyxa filosa.</title>
        <authorList>
            <person name="Glockner G."/>
            <person name="Hulsmann N."/>
            <person name="Schleicher M."/>
            <person name="Noegel A.A."/>
            <person name="Eichinger L."/>
            <person name="Gallinger C."/>
            <person name="Pawlowski J."/>
            <person name="Sierra R."/>
            <person name="Euteneuer U."/>
            <person name="Pillet L."/>
            <person name="Moustafa A."/>
            <person name="Platzer M."/>
            <person name="Groth M."/>
            <person name="Szafranski K."/>
            <person name="Schliwa M."/>
        </authorList>
    </citation>
    <scope>NUCLEOTIDE SEQUENCE [LARGE SCALE GENOMIC DNA]</scope>
</reference>
<evidence type="ECO:0000256" key="5">
    <source>
        <dbReference type="SAM" id="MobiDB-lite"/>
    </source>
</evidence>
<keyword evidence="4" id="KW-0862">Zinc</keyword>
<dbReference type="Proteomes" id="UP000023152">
    <property type="component" value="Unassembled WGS sequence"/>
</dbReference>
<evidence type="ECO:0000256" key="1">
    <source>
        <dbReference type="ARBA" id="ARBA00022723"/>
    </source>
</evidence>
<evidence type="ECO:0000313" key="8">
    <source>
        <dbReference type="Proteomes" id="UP000023152"/>
    </source>
</evidence>
<feature type="compositionally biased region" description="Basic and acidic residues" evidence="5">
    <location>
        <begin position="93"/>
        <end position="107"/>
    </location>
</feature>
<keyword evidence="8" id="KW-1185">Reference proteome</keyword>
<accession>X6MXF8</accession>
<dbReference type="Pfam" id="PF01556">
    <property type="entry name" value="DnaJ_C"/>
    <property type="match status" value="1"/>
</dbReference>
<dbReference type="InterPro" id="IPR008971">
    <property type="entry name" value="HSP40/DnaJ_pept-bd"/>
</dbReference>
<name>X6MXF8_RETFI</name>
<proteinExistence type="predicted"/>
<dbReference type="EMBL" id="ASPP01015372">
    <property type="protein sequence ID" value="ETO18167.1"/>
    <property type="molecule type" value="Genomic_DNA"/>
</dbReference>
<dbReference type="InterPro" id="IPR044713">
    <property type="entry name" value="DNJA1/2-like"/>
</dbReference>
<evidence type="ECO:0000256" key="4">
    <source>
        <dbReference type="ARBA" id="ARBA00022833"/>
    </source>
</evidence>
<sequence>VIVRGRGHEIPQQANGDVIVMIRCAKHETFTRVGADLAMNYTLSLKEALCGFDFRVRHLSGKILRIKSKQGEIIQHEETKVLYGQGEEKTKKVLIKKEKETRKKDTTTGEEEEEEDDEPVEVHVEAESVEGEPEVTPASSKSAYDEDEEEQQGVQCRHM</sequence>
<dbReference type="InterPro" id="IPR002939">
    <property type="entry name" value="DnaJ_C"/>
</dbReference>
<comment type="caution">
    <text evidence="7">The sequence shown here is derived from an EMBL/GenBank/DDBJ whole genome shotgun (WGS) entry which is preliminary data.</text>
</comment>
<gene>
    <name evidence="7" type="ORF">RFI_19117</name>
</gene>
<evidence type="ECO:0000256" key="2">
    <source>
        <dbReference type="ARBA" id="ARBA00022737"/>
    </source>
</evidence>
<dbReference type="OrthoDB" id="550424at2759"/>